<dbReference type="Ensembl" id="ENSFCTT00005054877.1">
    <property type="protein sequence ID" value="ENSFCTP00005040417.1"/>
    <property type="gene ID" value="ENSFCTG00005019070.1"/>
</dbReference>
<evidence type="ECO:0000256" key="10">
    <source>
        <dbReference type="ARBA" id="ARBA00023204"/>
    </source>
</evidence>
<evidence type="ECO:0000256" key="7">
    <source>
        <dbReference type="ARBA" id="ARBA00022771"/>
    </source>
</evidence>
<dbReference type="PANTHER" id="PTHR28670">
    <property type="entry name" value="UV-STIMULATED SCAFFOLD PROTEIN A"/>
    <property type="match status" value="1"/>
</dbReference>
<keyword evidence="10" id="KW-0234">DNA repair</keyword>
<feature type="compositionally biased region" description="Basic and acidic residues" evidence="11">
    <location>
        <begin position="377"/>
        <end position="389"/>
    </location>
</feature>
<keyword evidence="8" id="KW-0862">Zinc</keyword>
<evidence type="ECO:0000256" key="11">
    <source>
        <dbReference type="SAM" id="MobiDB-lite"/>
    </source>
</evidence>
<dbReference type="InterPro" id="IPR049408">
    <property type="entry name" value="UVSSA_N_a-solenoid_rpt"/>
</dbReference>
<evidence type="ECO:0000256" key="3">
    <source>
        <dbReference type="ARBA" id="ARBA00022111"/>
    </source>
</evidence>
<dbReference type="Pfam" id="PF09740">
    <property type="entry name" value="DUF2043"/>
    <property type="match status" value="1"/>
</dbReference>
<feature type="region of interest" description="Disordered" evidence="11">
    <location>
        <begin position="254"/>
        <end position="292"/>
    </location>
</feature>
<evidence type="ECO:0000256" key="8">
    <source>
        <dbReference type="ARBA" id="ARBA00022833"/>
    </source>
</evidence>
<dbReference type="PANTHER" id="PTHR28670:SF1">
    <property type="entry name" value="UV-STIMULATED SCAFFOLD PROTEIN A"/>
    <property type="match status" value="1"/>
</dbReference>
<dbReference type="GeneTree" id="ENSGT00390000000377"/>
<reference evidence="13" key="2">
    <citation type="submission" date="2025-08" db="UniProtKB">
        <authorList>
            <consortium name="Ensembl"/>
        </authorList>
    </citation>
    <scope>IDENTIFICATION</scope>
    <source>
        <strain evidence="13">breed Abyssinian</strain>
    </source>
</reference>
<comment type="subcellular location">
    <subcellularLocation>
        <location evidence="1">Chromosome</location>
    </subcellularLocation>
</comment>
<dbReference type="InterPro" id="IPR049431">
    <property type="entry name" value="UVSSA_C"/>
</dbReference>
<dbReference type="InterPro" id="IPR008942">
    <property type="entry name" value="ENTH_VHS"/>
</dbReference>
<evidence type="ECO:0000256" key="4">
    <source>
        <dbReference type="ARBA" id="ARBA00022454"/>
    </source>
</evidence>
<keyword evidence="9" id="KW-0175">Coiled coil</keyword>
<gene>
    <name evidence="13" type="primary">UVSSA</name>
</gene>
<evidence type="ECO:0000256" key="2">
    <source>
        <dbReference type="ARBA" id="ARBA00009240"/>
    </source>
</evidence>
<protein>
    <recommendedName>
        <fullName evidence="3">UV-stimulated scaffold protein A</fullName>
    </recommendedName>
</protein>
<proteinExistence type="inferred from homology"/>
<evidence type="ECO:0000259" key="12">
    <source>
        <dbReference type="Pfam" id="PF09740"/>
    </source>
</evidence>
<feature type="domain" description="UV-stimulated scaffold protein A C-terminal" evidence="12">
    <location>
        <begin position="479"/>
        <end position="554"/>
    </location>
</feature>
<evidence type="ECO:0000313" key="13">
    <source>
        <dbReference type="Ensembl" id="ENSFCTP00005040417.1"/>
    </source>
</evidence>
<reference evidence="13 14" key="1">
    <citation type="submission" date="2021-02" db="EMBL/GenBank/DDBJ databases">
        <title>Safari Cat Assemblies.</title>
        <authorList>
            <person name="Bredemeyer K.R."/>
            <person name="Murphy W.J."/>
        </authorList>
    </citation>
    <scope>NUCLEOTIDE SEQUENCE [LARGE SCALE GENOMIC DNA]</scope>
</reference>
<dbReference type="RefSeq" id="XP_044912627.1">
    <property type="nucleotide sequence ID" value="XM_045056692.1"/>
</dbReference>
<evidence type="ECO:0000313" key="14">
    <source>
        <dbReference type="Proteomes" id="UP000823872"/>
    </source>
</evidence>
<feature type="region of interest" description="Disordered" evidence="11">
    <location>
        <begin position="561"/>
        <end position="580"/>
    </location>
</feature>
<keyword evidence="4" id="KW-0158">Chromosome</keyword>
<feature type="compositionally biased region" description="Acidic residues" evidence="11">
    <location>
        <begin position="265"/>
        <end position="287"/>
    </location>
</feature>
<evidence type="ECO:0000256" key="9">
    <source>
        <dbReference type="ARBA" id="ARBA00023054"/>
    </source>
</evidence>
<dbReference type="Proteomes" id="UP000823872">
    <property type="component" value="Chromosome B1"/>
</dbReference>
<keyword evidence="6" id="KW-0227">DNA damage</keyword>
<accession>A0ABI7Z007</accession>
<name>A0ABI7Z007_FELCA</name>
<evidence type="ECO:0000256" key="5">
    <source>
        <dbReference type="ARBA" id="ARBA00022723"/>
    </source>
</evidence>
<keyword evidence="14" id="KW-1185">Reference proteome</keyword>
<evidence type="ECO:0000256" key="1">
    <source>
        <dbReference type="ARBA" id="ARBA00004286"/>
    </source>
</evidence>
<dbReference type="InterPro" id="IPR018610">
    <property type="entry name" value="UVSSA"/>
</dbReference>
<dbReference type="GeneID" id="101082148"/>
<sequence length="663" mass="75091">MDQTLSKLVEELTTSGEPQLSPEKMKELKKICKSSEEQLRRAYHLLMAQLSREHAEVRLSAFQVIDQLFARSHQFRVLVVSNFQEFLELTLGTDHEQPLPPPREAAQRLRQAAARAVQGWHGKYGAAYKKLALGYHFLRHSKKVDFEDVSARTLAERKREEEKQKRLDRIYRERCERAVRDMEETSEEIRGCLTEVESCFRLLVPLDLAEGPGAALPTVAFGASEGGAPCLAGAVRPGDEEPCCSKSLLACARPPSPPPWTAGDSGEEDEEDEEDEDRHEDSDGDEEGFVRRHGLGSHKYTLDVELSSDGLRVHEDEDNHAIIQSARDALKLIRNKFLPAVRSWVQLFTRAGIRGGHLEAAINLKAELETALRRSGELDIEPEEGRRGEMGPAVGDKDEDEDEDDDFIEVPEKEGYEACVPEHLQPECGLERDPAARGSQARKRMRRDEEAQDPTCAAAQLHALHGRLPPPPSPRCPSEHRFWKPSEAHVEVDNANVSEMLRSRYITFAGKFEPVRHRCRAPRPDGRLCERQDRLKCPFHGKIVPRDDAGRPLRPEDRAWEQRRLQQQQQAGRPEWQDPEFMRDVEAATGVDLGSSGPSGRGRGKRRRRRGLTDLKQQADTARARIAKKVFAKAAVQRVVTAMNQMDRKKHEKFANQFNYALN</sequence>
<comment type="similarity">
    <text evidence="2">Belongs to the UVSSA family.</text>
</comment>
<organism evidence="13 14">
    <name type="scientific">Felis catus</name>
    <name type="common">Cat</name>
    <name type="synonym">Felis silvestris catus</name>
    <dbReference type="NCBI Taxonomy" id="9685"/>
    <lineage>
        <taxon>Eukaryota</taxon>
        <taxon>Metazoa</taxon>
        <taxon>Chordata</taxon>
        <taxon>Craniata</taxon>
        <taxon>Vertebrata</taxon>
        <taxon>Euteleostomi</taxon>
        <taxon>Mammalia</taxon>
        <taxon>Eutheria</taxon>
        <taxon>Laurasiatheria</taxon>
        <taxon>Carnivora</taxon>
        <taxon>Feliformia</taxon>
        <taxon>Felidae</taxon>
        <taxon>Felinae</taxon>
        <taxon>Felis</taxon>
    </lineage>
</organism>
<feature type="region of interest" description="Disordered" evidence="11">
    <location>
        <begin position="588"/>
        <end position="620"/>
    </location>
</feature>
<keyword evidence="5" id="KW-0479">Metal-binding</keyword>
<dbReference type="Gene3D" id="1.25.40.90">
    <property type="match status" value="1"/>
</dbReference>
<dbReference type="Pfam" id="PF20867">
    <property type="entry name" value="UVSSA_N"/>
    <property type="match status" value="1"/>
</dbReference>
<keyword evidence="7" id="KW-0863">Zinc-finger</keyword>
<evidence type="ECO:0000256" key="6">
    <source>
        <dbReference type="ARBA" id="ARBA00022763"/>
    </source>
</evidence>
<feature type="region of interest" description="Disordered" evidence="11">
    <location>
        <begin position="377"/>
        <end position="403"/>
    </location>
</feature>
<reference evidence="13" key="3">
    <citation type="submission" date="2025-09" db="UniProtKB">
        <authorList>
            <consortium name="Ensembl"/>
        </authorList>
    </citation>
    <scope>IDENTIFICATION</scope>
    <source>
        <strain evidence="13">breed Abyssinian</strain>
    </source>
</reference>